<accession>A0ABW2A1S9</accession>
<comment type="caution">
    <text evidence="2">The sequence shown here is derived from an EMBL/GenBank/DDBJ whole genome shotgun (WGS) entry which is preliminary data.</text>
</comment>
<proteinExistence type="predicted"/>
<evidence type="ECO:0000313" key="2">
    <source>
        <dbReference type="EMBL" id="MFC6671456.1"/>
    </source>
</evidence>
<reference evidence="3" key="1">
    <citation type="journal article" date="2019" name="Int. J. Syst. Evol. Microbiol.">
        <title>The Global Catalogue of Microorganisms (GCM) 10K type strain sequencing project: providing services to taxonomists for standard genome sequencing and annotation.</title>
        <authorList>
            <consortium name="The Broad Institute Genomics Platform"/>
            <consortium name="The Broad Institute Genome Sequencing Center for Infectious Disease"/>
            <person name="Wu L."/>
            <person name="Ma J."/>
        </authorList>
    </citation>
    <scope>NUCLEOTIDE SEQUENCE [LARGE SCALE GENOMIC DNA]</scope>
    <source>
        <strain evidence="3">NBRC 111756</strain>
    </source>
</reference>
<feature type="compositionally biased region" description="Low complexity" evidence="1">
    <location>
        <begin position="80"/>
        <end position="98"/>
    </location>
</feature>
<feature type="region of interest" description="Disordered" evidence="1">
    <location>
        <begin position="75"/>
        <end position="98"/>
    </location>
</feature>
<evidence type="ECO:0000256" key="1">
    <source>
        <dbReference type="SAM" id="MobiDB-lite"/>
    </source>
</evidence>
<sequence>MDQTAFLQQGDLERLFALLRAEGYRTVGAIEEQGALVYREVDGAAALPVGKVDRQSPGRYRLEQQDHKRYFDWVGTAQDSSPGSSPPNNRSGSRARWRAVCASRRCVRHRRRRP</sequence>
<protein>
    <submittedName>
        <fullName evidence="2">Uncharacterized protein</fullName>
    </submittedName>
</protein>
<dbReference type="EMBL" id="JBHSWE010000001">
    <property type="protein sequence ID" value="MFC6671456.1"/>
    <property type="molecule type" value="Genomic_DNA"/>
</dbReference>
<dbReference type="Proteomes" id="UP001596422">
    <property type="component" value="Unassembled WGS sequence"/>
</dbReference>
<gene>
    <name evidence="2" type="ORF">ACFQDL_16310</name>
</gene>
<dbReference type="RefSeq" id="WP_379909963.1">
    <property type="nucleotide sequence ID" value="NZ_JBHSWE010000001.1"/>
</dbReference>
<name>A0ABW2A1S9_9GAMM</name>
<organism evidence="2 3">
    <name type="scientific">Marinobacterium aestuariivivens</name>
    <dbReference type="NCBI Taxonomy" id="1698799"/>
    <lineage>
        <taxon>Bacteria</taxon>
        <taxon>Pseudomonadati</taxon>
        <taxon>Pseudomonadota</taxon>
        <taxon>Gammaproteobacteria</taxon>
        <taxon>Oceanospirillales</taxon>
        <taxon>Oceanospirillaceae</taxon>
        <taxon>Marinobacterium</taxon>
    </lineage>
</organism>
<keyword evidence="3" id="KW-1185">Reference proteome</keyword>
<evidence type="ECO:0000313" key="3">
    <source>
        <dbReference type="Proteomes" id="UP001596422"/>
    </source>
</evidence>